<accession>A0A1Y3R6P6</accession>
<feature type="chain" id="PRO_5012395692" description="DUF1735 domain-containing protein" evidence="1">
    <location>
        <begin position="22"/>
        <end position="269"/>
    </location>
</feature>
<dbReference type="RefSeq" id="WP_087401355.1">
    <property type="nucleotide sequence ID" value="NZ_JADPAQ010000008.1"/>
</dbReference>
<reference evidence="3" key="1">
    <citation type="submission" date="2017-04" db="EMBL/GenBank/DDBJ databases">
        <title>Function of individual gut microbiota members based on whole genome sequencing of pure cultures obtained from chicken caecum.</title>
        <authorList>
            <person name="Medvecky M."/>
            <person name="Cejkova D."/>
            <person name="Polansky O."/>
            <person name="Karasova D."/>
            <person name="Kubasova T."/>
            <person name="Cizek A."/>
            <person name="Rychlik I."/>
        </authorList>
    </citation>
    <scope>NUCLEOTIDE SEQUENCE [LARGE SCALE GENOMIC DNA]</scope>
    <source>
        <strain evidence="3">An90</strain>
    </source>
</reference>
<evidence type="ECO:0008006" key="4">
    <source>
        <dbReference type="Google" id="ProtNLM"/>
    </source>
</evidence>
<evidence type="ECO:0000313" key="3">
    <source>
        <dbReference type="Proteomes" id="UP000195772"/>
    </source>
</evidence>
<evidence type="ECO:0000256" key="1">
    <source>
        <dbReference type="SAM" id="SignalP"/>
    </source>
</evidence>
<protein>
    <recommendedName>
        <fullName evidence="4">DUF1735 domain-containing protein</fullName>
    </recommendedName>
</protein>
<dbReference type="EMBL" id="NFHB01000002">
    <property type="protein sequence ID" value="OUN04440.1"/>
    <property type="molecule type" value="Genomic_DNA"/>
</dbReference>
<dbReference type="AlphaFoldDB" id="A0A1Y3R6P6"/>
<dbReference type="eggNOG" id="ENOG50343BI">
    <property type="taxonomic scope" value="Bacteria"/>
</dbReference>
<comment type="caution">
    <text evidence="2">The sequence shown here is derived from an EMBL/GenBank/DDBJ whole genome shotgun (WGS) entry which is preliminary data.</text>
</comment>
<gene>
    <name evidence="2" type="ORF">B5G41_03780</name>
</gene>
<dbReference type="OrthoDB" id="1061924at2"/>
<evidence type="ECO:0000313" key="2">
    <source>
        <dbReference type="EMBL" id="OUN04440.1"/>
    </source>
</evidence>
<dbReference type="Proteomes" id="UP000195772">
    <property type="component" value="Unassembled WGS sequence"/>
</dbReference>
<name>A0A1Y3R6P6_9BACT</name>
<organism evidence="2 3">
    <name type="scientific">Alistipes onderdonkii</name>
    <dbReference type="NCBI Taxonomy" id="328813"/>
    <lineage>
        <taxon>Bacteria</taxon>
        <taxon>Pseudomonadati</taxon>
        <taxon>Bacteroidota</taxon>
        <taxon>Bacteroidia</taxon>
        <taxon>Bacteroidales</taxon>
        <taxon>Rikenellaceae</taxon>
        <taxon>Alistipes</taxon>
    </lineage>
</organism>
<proteinExistence type="predicted"/>
<dbReference type="PROSITE" id="PS51257">
    <property type="entry name" value="PROKAR_LIPOPROTEIN"/>
    <property type="match status" value="1"/>
</dbReference>
<sequence length="269" mass="29482">MKYYCNLAYMLAVAILSLGFAACSDDDDYKPAPSVPEDCMQVYFSELNESEYEIAPEDLTGTTIDLTVMRLQTAQAASVPVTAFQTGDLFVVPSSVEFAAGEDTATLSITLNEAASGEFSLRLAIEDEQYADPYKVVEGSPLFGINVEVVKWNLLGTGDYTYNSVFSGVDPGLELYQKEGTTMYKIPNWGGGIELNFICDEEGNITVPEQYIGADDSTYGAVYITSSNADASSYYDAATKTYYFNCRYIVSAGSFGTFYEKFELKNPVQ</sequence>
<keyword evidence="1" id="KW-0732">Signal</keyword>
<feature type="signal peptide" evidence="1">
    <location>
        <begin position="1"/>
        <end position="21"/>
    </location>
</feature>